<evidence type="ECO:0000313" key="4">
    <source>
        <dbReference type="EMBL" id="KAE8660076.1"/>
    </source>
</evidence>
<feature type="transmembrane region" description="Helical" evidence="2">
    <location>
        <begin position="558"/>
        <end position="583"/>
    </location>
</feature>
<dbReference type="PANTHER" id="PTHR10219">
    <property type="entry name" value="GLYCOLIPID TRANSFER PROTEIN-RELATED"/>
    <property type="match status" value="1"/>
</dbReference>
<keyword evidence="2" id="KW-1133">Transmembrane helix</keyword>
<keyword evidence="2" id="KW-0472">Membrane</keyword>
<dbReference type="PANTHER" id="PTHR10219:SF25">
    <property type="entry name" value="PLECKSTRIN HOMOLOGY DOMAIN-CONTAINING FAMILY A MEMBER 8"/>
    <property type="match status" value="1"/>
</dbReference>
<reference evidence="4" key="1">
    <citation type="submission" date="2019-09" db="EMBL/GenBank/DDBJ databases">
        <title>Draft genome information of white flower Hibiscus syriacus.</title>
        <authorList>
            <person name="Kim Y.-M."/>
        </authorList>
    </citation>
    <scope>NUCLEOTIDE SEQUENCE [LARGE SCALE GENOMIC DNA]</scope>
    <source>
        <strain evidence="4">YM2019G1</strain>
    </source>
</reference>
<feature type="transmembrane region" description="Helical" evidence="2">
    <location>
        <begin position="595"/>
        <end position="624"/>
    </location>
</feature>
<proteinExistence type="predicted"/>
<dbReference type="AlphaFoldDB" id="A0A6A2XD90"/>
<sequence length="664" mass="74293">MQHIKSPQGEMLTKPFLDVCKLILPVIDKFGAAMALVLNFVLAKPCAPQSVYSQEKLECTTKWYLHPKLGRAMDFVVELFRNLLAHPDWSMAEACKDAYGKTLKKYHGWIASSSFTVSMKLATDRKKFMEVIACEGDVTADMEKFCSTFPPFLEQNHKFLIGGCEEDCADISRIQGNKVRVFMARFQPHEAFCIKKYSGPESTEAKSRMEDDSHSETPIVGFVDEDKLLTLRDSFVSWCRKFIKMKELAAIMHKEVIFGPKIMRLSGLAILIIFEDEESRDYTLNNQIGVLKNCFDKVEVWSENFQCSSRRAWLSCKGIPPFVWSHSTFRNNAEKWGQLISIEEGTLNPDSPEYVWVDSSLMEKAGAYPVSTLGELVGVSPVKSSVMKETRLLIEGSLAGGGAWCADGVEAAKVLLIEKEHVVGIGPEVDFNMVASHASFCQRSVNVNEREAASMGLVECEVERRAVVEEVMYDVLIVDSVGPKINESVVKGLILNVNRSVCTSNVLKRNMKYMKRRKLTQAVRRGAADRGVRAFVLALDAPVCFKFSVRSPETFSDWLVLKGFLSNLALVVANAYLCGYSLIRDDPPKISKKMIWVSWVVSCSLWSLVVLFFRISSFLSLLFIGTVSTSVVLHELGLVFVQALVAGDVVFDVLARYFGYAVGV</sequence>
<keyword evidence="1" id="KW-0813">Transport</keyword>
<keyword evidence="5" id="KW-1185">Reference proteome</keyword>
<dbReference type="EMBL" id="VEPZ02001733">
    <property type="protein sequence ID" value="KAE8660076.1"/>
    <property type="molecule type" value="Genomic_DNA"/>
</dbReference>
<evidence type="ECO:0000313" key="5">
    <source>
        <dbReference type="Proteomes" id="UP000436088"/>
    </source>
</evidence>
<dbReference type="Pfam" id="PF08718">
    <property type="entry name" value="GLTP"/>
    <property type="match status" value="1"/>
</dbReference>
<evidence type="ECO:0000256" key="2">
    <source>
        <dbReference type="SAM" id="Phobius"/>
    </source>
</evidence>
<feature type="domain" description="Glycolipid transfer protein" evidence="3">
    <location>
        <begin position="68"/>
        <end position="132"/>
    </location>
</feature>
<evidence type="ECO:0000256" key="1">
    <source>
        <dbReference type="ARBA" id="ARBA00022448"/>
    </source>
</evidence>
<protein>
    <submittedName>
        <fullName evidence="4">Glycolipid transfer protein 1</fullName>
    </submittedName>
</protein>
<dbReference type="InterPro" id="IPR014830">
    <property type="entry name" value="Glycolipid_transfer_prot_dom"/>
</dbReference>
<keyword evidence="2" id="KW-0812">Transmembrane</keyword>
<dbReference type="GO" id="GO:1902388">
    <property type="term" value="F:ceramide 1-phosphate transfer activity"/>
    <property type="evidence" value="ECO:0007669"/>
    <property type="project" value="TreeGrafter"/>
</dbReference>
<dbReference type="InterPro" id="IPR036497">
    <property type="entry name" value="GLTP_sf"/>
</dbReference>
<dbReference type="GO" id="GO:0005829">
    <property type="term" value="C:cytosol"/>
    <property type="evidence" value="ECO:0007669"/>
    <property type="project" value="TreeGrafter"/>
</dbReference>
<name>A0A6A2XD90_HIBSY</name>
<dbReference type="GO" id="GO:0016020">
    <property type="term" value="C:membrane"/>
    <property type="evidence" value="ECO:0007669"/>
    <property type="project" value="TreeGrafter"/>
</dbReference>
<gene>
    <name evidence="4" type="ORF">F3Y22_tig00116958pilonHSYRG00033</name>
</gene>
<organism evidence="4 5">
    <name type="scientific">Hibiscus syriacus</name>
    <name type="common">Rose of Sharon</name>
    <dbReference type="NCBI Taxonomy" id="106335"/>
    <lineage>
        <taxon>Eukaryota</taxon>
        <taxon>Viridiplantae</taxon>
        <taxon>Streptophyta</taxon>
        <taxon>Embryophyta</taxon>
        <taxon>Tracheophyta</taxon>
        <taxon>Spermatophyta</taxon>
        <taxon>Magnoliopsida</taxon>
        <taxon>eudicotyledons</taxon>
        <taxon>Gunneridae</taxon>
        <taxon>Pentapetalae</taxon>
        <taxon>rosids</taxon>
        <taxon>malvids</taxon>
        <taxon>Malvales</taxon>
        <taxon>Malvaceae</taxon>
        <taxon>Malvoideae</taxon>
        <taxon>Hibiscus</taxon>
    </lineage>
</organism>
<feature type="transmembrane region" description="Helical" evidence="2">
    <location>
        <begin position="636"/>
        <end position="658"/>
    </location>
</feature>
<dbReference type="Proteomes" id="UP000436088">
    <property type="component" value="Unassembled WGS sequence"/>
</dbReference>
<comment type="caution">
    <text evidence="4">The sequence shown here is derived from an EMBL/GenBank/DDBJ whole genome shotgun (WGS) entry which is preliminary data.</text>
</comment>
<dbReference type="GO" id="GO:1902387">
    <property type="term" value="F:ceramide 1-phosphate binding"/>
    <property type="evidence" value="ECO:0007669"/>
    <property type="project" value="TreeGrafter"/>
</dbReference>
<dbReference type="Gene3D" id="1.10.3520.10">
    <property type="entry name" value="Glycolipid transfer protein"/>
    <property type="match status" value="1"/>
</dbReference>
<dbReference type="SUPFAM" id="SSF110004">
    <property type="entry name" value="Glycolipid transfer protein, GLTP"/>
    <property type="match status" value="1"/>
</dbReference>
<evidence type="ECO:0000259" key="3">
    <source>
        <dbReference type="Pfam" id="PF08718"/>
    </source>
</evidence>
<accession>A0A6A2XD90</accession>